<proteinExistence type="inferred from homology"/>
<keyword evidence="4" id="KW-0862">Zinc</keyword>
<evidence type="ECO:0000256" key="3">
    <source>
        <dbReference type="ARBA" id="ARBA00022801"/>
    </source>
</evidence>
<dbReference type="InterPro" id="IPR036866">
    <property type="entry name" value="RibonucZ/Hydroxyglut_hydro"/>
</dbReference>
<dbReference type="Gene3D" id="3.30.1050.10">
    <property type="entry name" value="SCP2 sterol-binding domain"/>
    <property type="match status" value="1"/>
</dbReference>
<dbReference type="SUPFAM" id="SSF55718">
    <property type="entry name" value="SCP-like"/>
    <property type="match status" value="1"/>
</dbReference>
<dbReference type="FunFam" id="1.25.40.880:FF:000001">
    <property type="entry name" value="SDS hydrolase SdsA1"/>
    <property type="match status" value="1"/>
</dbReference>
<name>A0A6A7YUK5_9PSED</name>
<dbReference type="GO" id="GO:0046872">
    <property type="term" value="F:metal ion binding"/>
    <property type="evidence" value="ECO:0007669"/>
    <property type="project" value="UniProtKB-KW"/>
</dbReference>
<evidence type="ECO:0000313" key="15">
    <source>
        <dbReference type="Proteomes" id="UP000713985"/>
    </source>
</evidence>
<dbReference type="PANTHER" id="PTHR43223:SF1">
    <property type="entry name" value="ALKYL_ARYL-SULFATASE BDS1"/>
    <property type="match status" value="1"/>
</dbReference>
<dbReference type="Gene3D" id="1.25.40.880">
    <property type="entry name" value="Alkyl sulfatase, dimerisation domain"/>
    <property type="match status" value="1"/>
</dbReference>
<dbReference type="EMBL" id="WIWP01000090">
    <property type="protein sequence ID" value="MQT28638.1"/>
    <property type="molecule type" value="Genomic_DNA"/>
</dbReference>
<dbReference type="Pfam" id="PF14864">
    <property type="entry name" value="Alkyl_sulf_C"/>
    <property type="match status" value="1"/>
</dbReference>
<keyword evidence="3 12" id="KW-0378">Hydrolase</keyword>
<comment type="cofactor">
    <cofactor evidence="1">
        <name>Zn(2+)</name>
        <dbReference type="ChEBI" id="CHEBI:29105"/>
    </cofactor>
</comment>
<gene>
    <name evidence="13" type="ORF">GHN41_22425</name>
    <name evidence="12" type="ORF">GHN86_10840</name>
    <name evidence="11" type="ORF">GHN94_22860</name>
</gene>
<comment type="caution">
    <text evidence="12">The sequence shown here is derived from an EMBL/GenBank/DDBJ whole genome shotgun (WGS) entry which is preliminary data.</text>
</comment>
<dbReference type="OrthoDB" id="9815874at2"/>
<evidence type="ECO:0000256" key="2">
    <source>
        <dbReference type="ARBA" id="ARBA00022723"/>
    </source>
</evidence>
<evidence type="ECO:0000259" key="10">
    <source>
        <dbReference type="SMART" id="SM00849"/>
    </source>
</evidence>
<dbReference type="SUPFAM" id="SSF56281">
    <property type="entry name" value="Metallo-hydrolase/oxidoreductase"/>
    <property type="match status" value="1"/>
</dbReference>
<dbReference type="SMART" id="SM00849">
    <property type="entry name" value="Lactamase_B"/>
    <property type="match status" value="1"/>
</dbReference>
<keyword evidence="15" id="KW-1185">Reference proteome</keyword>
<evidence type="ECO:0000313" key="14">
    <source>
        <dbReference type="Proteomes" id="UP000443000"/>
    </source>
</evidence>
<evidence type="ECO:0000256" key="6">
    <source>
        <dbReference type="ARBA" id="ARBA00066568"/>
    </source>
</evidence>
<dbReference type="InterPro" id="IPR036527">
    <property type="entry name" value="SCP2_sterol-bd_dom_sf"/>
</dbReference>
<feature type="signal peptide" evidence="9">
    <location>
        <begin position="1"/>
        <end position="21"/>
    </location>
</feature>
<dbReference type="InterPro" id="IPR038536">
    <property type="entry name" value="Alkyl/aryl-sulf_dimr_sf"/>
</dbReference>
<evidence type="ECO:0000256" key="9">
    <source>
        <dbReference type="SAM" id="SignalP"/>
    </source>
</evidence>
<dbReference type="EMBL" id="WIVT01000046">
    <property type="protein sequence ID" value="MQU19176.1"/>
    <property type="molecule type" value="Genomic_DNA"/>
</dbReference>
<dbReference type="InterPro" id="IPR044097">
    <property type="entry name" value="Bds1/SdsA1_MBL-fold"/>
</dbReference>
<sequence>MKFSSQLLVLALGFNSVLAFADEAPKEAPKDASEQTRQANAAVLKELPFADKQDFEDAKKGFIETLVPMTIKDAKGQTAWDLTSYDFIKGEAPDTVNPSLWRIAELNLNNGLFKVTDKVYQIRGFDLSNMTIIESDNGLIIIDPLVTAEVAKAGLDLYYKNRPKKPVKAVIYTHSHADHYGGVKGIVSEDDVKSGKVKIIAPEGFLEEAVSENVLAGNAMSRRTLYQYGALLPRSVRGQLDAGLGKTTSMGTFTLIPPTDTISKTGEKLNVDGVEMEFQMAPGTEAPSEMLIWFPQFKMLNTAEDATHTLHNLYTLRGAQVRNAANWWKTLNQAINTYGDQVDVVIAQHHWPMWGQERIVSFLGDQRDMFKYIHDQSLNLANKGLTMNEIAEQLQLPDSTGKQWHNRGYYGSVNHNAKAIYQRYLGWYDSNPANLHPLPPVEAGKKYVEFMGGADAIIAKAKESIAQGDYRWAAEVLKHVVFADPTNQTARNLQADAFEQLGYQTENPTWRNEYLMGAYELRNGVPNVPGISTSSADMVAAMSPDLMLDYLGVRLNGPKAIGKHLLLNWKQPDGENYAIELRNGVVIYTKDKVFDKPDATLTVDKEGFAGLMMGGATLDKEIEAGKAKVEGDPEKIKELLGLLDTFPTMFDIVTP</sequence>
<dbReference type="FunFam" id="3.60.15.30:FF:000001">
    <property type="entry name" value="Alkyl/aryl-sulfatase BDS1"/>
    <property type="match status" value="1"/>
</dbReference>
<evidence type="ECO:0000256" key="4">
    <source>
        <dbReference type="ARBA" id="ARBA00022833"/>
    </source>
</evidence>
<dbReference type="InterPro" id="IPR029229">
    <property type="entry name" value="Alkyl_sulf_C"/>
</dbReference>
<feature type="chain" id="PRO_5044629921" description="Linear primary-alkylsulfatase" evidence="9">
    <location>
        <begin position="22"/>
        <end position="655"/>
    </location>
</feature>
<dbReference type="InterPro" id="IPR001279">
    <property type="entry name" value="Metallo-B-lactamas"/>
</dbReference>
<evidence type="ECO:0000256" key="1">
    <source>
        <dbReference type="ARBA" id="ARBA00001947"/>
    </source>
</evidence>
<evidence type="ECO:0000313" key="11">
    <source>
        <dbReference type="EMBL" id="MQT28638.1"/>
    </source>
</evidence>
<evidence type="ECO:0000256" key="7">
    <source>
        <dbReference type="ARBA" id="ARBA00068034"/>
    </source>
</evidence>
<dbReference type="Pfam" id="PF00753">
    <property type="entry name" value="Lactamase_B"/>
    <property type="match status" value="1"/>
</dbReference>
<dbReference type="Proteomes" id="UP000443000">
    <property type="component" value="Unassembled WGS sequence"/>
</dbReference>
<dbReference type="EC" id="3.1.6.21" evidence="6"/>
<dbReference type="AlphaFoldDB" id="A0A6A7YUK5"/>
<accession>A0A6A7YUK5</accession>
<dbReference type="CDD" id="cd07710">
    <property type="entry name" value="arylsulfatase_Sdsa1-like_MBL-fold"/>
    <property type="match status" value="1"/>
</dbReference>
<evidence type="ECO:0000313" key="13">
    <source>
        <dbReference type="EMBL" id="MQU19176.1"/>
    </source>
</evidence>
<organism evidence="12">
    <name type="scientific">Pseudomonas helleri</name>
    <dbReference type="NCBI Taxonomy" id="1608996"/>
    <lineage>
        <taxon>Bacteria</taxon>
        <taxon>Pseudomonadati</taxon>
        <taxon>Pseudomonadota</taxon>
        <taxon>Gammaproteobacteria</taxon>
        <taxon>Pseudomonadales</taxon>
        <taxon>Pseudomonadaceae</taxon>
        <taxon>Pseudomonas</taxon>
    </lineage>
</organism>
<dbReference type="EMBL" id="WIWC01000014">
    <property type="protein sequence ID" value="MQT80554.1"/>
    <property type="molecule type" value="Genomic_DNA"/>
</dbReference>
<reference evidence="14 15" key="1">
    <citation type="submission" date="2019-10" db="EMBL/GenBank/DDBJ databases">
        <title>Evaluation of single-gene subtyping targets for Pseudomonas.</title>
        <authorList>
            <person name="Reichler S.J."/>
            <person name="Orsi R.H."/>
            <person name="Wiedmann M."/>
            <person name="Martin N.H."/>
            <person name="Murphy S.I."/>
        </authorList>
    </citation>
    <scope>NUCLEOTIDE SEQUENCE</scope>
    <source>
        <strain evidence="11 15">FSL R10-0802</strain>
        <strain evidence="13 14">FSL R10-1594</strain>
        <strain evidence="12">FSL R10-2339</strain>
    </source>
</reference>
<dbReference type="Pfam" id="PF14863">
    <property type="entry name" value="Alkyl_sulf_dimr"/>
    <property type="match status" value="1"/>
</dbReference>
<evidence type="ECO:0000256" key="8">
    <source>
        <dbReference type="ARBA" id="ARBA00075789"/>
    </source>
</evidence>
<dbReference type="GO" id="GO:0046983">
    <property type="term" value="F:protein dimerization activity"/>
    <property type="evidence" value="ECO:0007669"/>
    <property type="project" value="InterPro"/>
</dbReference>
<dbReference type="GO" id="GO:0018741">
    <property type="term" value="F:linear primary-alkylsulfatase activity"/>
    <property type="evidence" value="ECO:0007669"/>
    <property type="project" value="UniProtKB-EC"/>
</dbReference>
<dbReference type="InterPro" id="IPR052195">
    <property type="entry name" value="Bact_Alkyl/Aryl-Sulfatase"/>
</dbReference>
<dbReference type="Gene3D" id="3.60.15.30">
    <property type="entry name" value="Metallo-beta-lactamase domain"/>
    <property type="match status" value="1"/>
</dbReference>
<dbReference type="Proteomes" id="UP000713985">
    <property type="component" value="Unassembled WGS sequence"/>
</dbReference>
<protein>
    <recommendedName>
        <fullName evidence="7">Linear primary-alkylsulfatase</fullName>
        <ecNumber evidence="6">3.1.6.21</ecNumber>
    </recommendedName>
    <alternativeName>
        <fullName evidence="8">Type III linear primary-alkylsulfatase</fullName>
    </alternativeName>
</protein>
<dbReference type="InterPro" id="IPR029228">
    <property type="entry name" value="Alkyl_sulf_dimr"/>
</dbReference>
<keyword evidence="9" id="KW-0732">Signal</keyword>
<feature type="domain" description="Metallo-beta-lactamase" evidence="10">
    <location>
        <begin position="127"/>
        <end position="349"/>
    </location>
</feature>
<keyword evidence="2" id="KW-0479">Metal-binding</keyword>
<dbReference type="PANTHER" id="PTHR43223">
    <property type="entry name" value="ALKYL/ARYL-SULFATASE"/>
    <property type="match status" value="1"/>
</dbReference>
<comment type="similarity">
    <text evidence="5">Belongs to the metallo-beta-lactamase superfamily. Type III sulfatase family.</text>
</comment>
<dbReference type="GO" id="GO:0018909">
    <property type="term" value="P:dodecyl sulfate metabolic process"/>
    <property type="evidence" value="ECO:0007669"/>
    <property type="project" value="InterPro"/>
</dbReference>
<evidence type="ECO:0000256" key="5">
    <source>
        <dbReference type="ARBA" id="ARBA00033751"/>
    </source>
</evidence>
<evidence type="ECO:0000313" key="12">
    <source>
        <dbReference type="EMBL" id="MQT80554.1"/>
    </source>
</evidence>
<dbReference type="RefSeq" id="WP_153386533.1">
    <property type="nucleotide sequence ID" value="NZ_CAXAOS010000013.1"/>
</dbReference>